<evidence type="ECO:0000256" key="1">
    <source>
        <dbReference type="ARBA" id="ARBA00004752"/>
    </source>
</evidence>
<keyword evidence="13" id="KW-1185">Reference proteome</keyword>
<comment type="pathway">
    <text evidence="1 9">Cell wall biogenesis; peptidoglycan biosynthesis.</text>
</comment>
<protein>
    <submittedName>
        <fullName evidence="12">L,D-transpeptidase family protein</fullName>
    </submittedName>
</protein>
<feature type="signal peptide" evidence="10">
    <location>
        <begin position="1"/>
        <end position="20"/>
    </location>
</feature>
<dbReference type="CDD" id="cd16913">
    <property type="entry name" value="YkuD_like"/>
    <property type="match status" value="1"/>
</dbReference>
<evidence type="ECO:0000256" key="10">
    <source>
        <dbReference type="SAM" id="SignalP"/>
    </source>
</evidence>
<evidence type="ECO:0000256" key="4">
    <source>
        <dbReference type="ARBA" id="ARBA00022679"/>
    </source>
</evidence>
<dbReference type="InterPro" id="IPR036365">
    <property type="entry name" value="PGBD-like_sf"/>
</dbReference>
<comment type="similarity">
    <text evidence="2">Belongs to the YkuD family.</text>
</comment>
<evidence type="ECO:0000259" key="11">
    <source>
        <dbReference type="PROSITE" id="PS52029"/>
    </source>
</evidence>
<dbReference type="InterPro" id="IPR050979">
    <property type="entry name" value="LD-transpeptidase"/>
</dbReference>
<evidence type="ECO:0000256" key="3">
    <source>
        <dbReference type="ARBA" id="ARBA00022676"/>
    </source>
</evidence>
<feature type="active site" description="Nucleophile" evidence="9">
    <location>
        <position position="185"/>
    </location>
</feature>
<keyword evidence="10" id="KW-0732">Signal</keyword>
<dbReference type="PANTHER" id="PTHR30582">
    <property type="entry name" value="L,D-TRANSPEPTIDASE"/>
    <property type="match status" value="1"/>
</dbReference>
<dbReference type="PANTHER" id="PTHR30582:SF24">
    <property type="entry name" value="L,D-TRANSPEPTIDASE ERFK_SRFK-RELATED"/>
    <property type="match status" value="1"/>
</dbReference>
<dbReference type="Gene3D" id="2.40.440.10">
    <property type="entry name" value="L,D-transpeptidase catalytic domain-like"/>
    <property type="match status" value="1"/>
</dbReference>
<feature type="active site" description="Proton donor/acceptor" evidence="9">
    <location>
        <position position="169"/>
    </location>
</feature>
<evidence type="ECO:0000256" key="8">
    <source>
        <dbReference type="ARBA" id="ARBA00023316"/>
    </source>
</evidence>
<sequence>MKKLILAVALVLVSTGSVFAAYVRPNTFMDKTGYRKVEEVKRFQALNNIDVDGVVGPFTQKVLYGPNMVAADVITAKPTTGDWIVINKSKKILTYYRGDKPLYKFPVTLGTSETPTPSAKATIVNKHKNPAWGGMGGKYTPAAADDPNNPLGERWMGLNIPGMSGYGIHGNIKPHQIGTYSSNGCIRMFNYDIETFIFPQAKVGMPVWIGTDAELKSWGVEQLIFEDTQPAVPETPKAPQYDTEELLVF</sequence>
<evidence type="ECO:0000256" key="5">
    <source>
        <dbReference type="ARBA" id="ARBA00022801"/>
    </source>
</evidence>
<keyword evidence="6 9" id="KW-0133">Cell shape</keyword>
<keyword evidence="3" id="KW-0328">Glycosyltransferase</keyword>
<dbReference type="InterPro" id="IPR005490">
    <property type="entry name" value="LD_TPept_cat_dom"/>
</dbReference>
<evidence type="ECO:0000313" key="13">
    <source>
        <dbReference type="Proteomes" id="UP001210339"/>
    </source>
</evidence>
<accession>A0ABY7QW74</accession>
<evidence type="ECO:0000256" key="6">
    <source>
        <dbReference type="ARBA" id="ARBA00022960"/>
    </source>
</evidence>
<dbReference type="PROSITE" id="PS52029">
    <property type="entry name" value="LD_TPASE"/>
    <property type="match status" value="1"/>
</dbReference>
<gene>
    <name evidence="12" type="ORF">O6R05_01830</name>
</gene>
<dbReference type="Proteomes" id="UP001210339">
    <property type="component" value="Chromosome"/>
</dbReference>
<evidence type="ECO:0000256" key="7">
    <source>
        <dbReference type="ARBA" id="ARBA00022984"/>
    </source>
</evidence>
<dbReference type="SUPFAM" id="SSF47090">
    <property type="entry name" value="PGBD-like"/>
    <property type="match status" value="1"/>
</dbReference>
<dbReference type="Pfam" id="PF03734">
    <property type="entry name" value="YkuD"/>
    <property type="match status" value="1"/>
</dbReference>
<dbReference type="RefSeq" id="WP_271191836.1">
    <property type="nucleotide sequence ID" value="NZ_CP115667.1"/>
</dbReference>
<dbReference type="EMBL" id="CP115667">
    <property type="protein sequence ID" value="WBW50305.1"/>
    <property type="molecule type" value="Genomic_DNA"/>
</dbReference>
<dbReference type="InterPro" id="IPR038063">
    <property type="entry name" value="Transpep_catalytic_dom"/>
</dbReference>
<keyword evidence="5" id="KW-0378">Hydrolase</keyword>
<evidence type="ECO:0000256" key="2">
    <source>
        <dbReference type="ARBA" id="ARBA00005992"/>
    </source>
</evidence>
<evidence type="ECO:0000313" key="12">
    <source>
        <dbReference type="EMBL" id="WBW50305.1"/>
    </source>
</evidence>
<keyword evidence="4" id="KW-0808">Transferase</keyword>
<feature type="chain" id="PRO_5046762247" evidence="10">
    <location>
        <begin position="21"/>
        <end position="249"/>
    </location>
</feature>
<dbReference type="SUPFAM" id="SSF141523">
    <property type="entry name" value="L,D-transpeptidase catalytic domain-like"/>
    <property type="match status" value="1"/>
</dbReference>
<keyword evidence="8 9" id="KW-0961">Cell wall biogenesis/degradation</keyword>
<proteinExistence type="inferred from homology"/>
<evidence type="ECO:0000256" key="9">
    <source>
        <dbReference type="PROSITE-ProRule" id="PRU01373"/>
    </source>
</evidence>
<name>A0ABY7QW74_9FIRM</name>
<keyword evidence="7 9" id="KW-0573">Peptidoglycan synthesis</keyword>
<reference evidence="12 13" key="1">
    <citation type="submission" date="2023-01" db="EMBL/GenBank/DDBJ databases">
        <authorList>
            <person name="Lee S.H."/>
            <person name="Jung H.S."/>
            <person name="Yun J.U."/>
        </authorList>
    </citation>
    <scope>NUCLEOTIDE SEQUENCE [LARGE SCALE GENOMIC DNA]</scope>
    <source>
        <strain evidence="12 13">CBA3646</strain>
    </source>
</reference>
<organism evidence="12 13">
    <name type="scientific">Peptoniphilus equinus</name>
    <dbReference type="NCBI Taxonomy" id="3016343"/>
    <lineage>
        <taxon>Bacteria</taxon>
        <taxon>Bacillati</taxon>
        <taxon>Bacillota</taxon>
        <taxon>Tissierellia</taxon>
        <taxon>Tissierellales</taxon>
        <taxon>Peptoniphilaceae</taxon>
        <taxon>Peptoniphilus</taxon>
    </lineage>
</organism>
<feature type="domain" description="L,D-TPase catalytic" evidence="11">
    <location>
        <begin position="82"/>
        <end position="210"/>
    </location>
</feature>